<evidence type="ECO:0008006" key="3">
    <source>
        <dbReference type="Google" id="ProtNLM"/>
    </source>
</evidence>
<evidence type="ECO:0000313" key="1">
    <source>
        <dbReference type="EMBL" id="MBD1421703.1"/>
    </source>
</evidence>
<sequence length="169" mass="17203">MIDKLQQIIQQTTTQEVDTNSDIANNLTGNVAKETGSSLIDGLKSAVSGGNLSDLSDMLGNTDKNALTSNPIVKTIISSLTSKLGTNVGLDNNTAGGFANSIIPQIISMISSKVQSGDFNISDIISSLAGGGTGSVLDQNGDGKVGFDDAISAVKKGKLGDALGGLFKK</sequence>
<comment type="caution">
    <text evidence="1">The sequence shown here is derived from an EMBL/GenBank/DDBJ whole genome shotgun (WGS) entry which is preliminary data.</text>
</comment>
<reference evidence="1 2" key="1">
    <citation type="submission" date="2020-08" db="EMBL/GenBank/DDBJ databases">
        <title>Sphingobacterium sp. DN00404 isolated from aquaculture water.</title>
        <authorList>
            <person name="Zhang M."/>
        </authorList>
    </citation>
    <scope>NUCLEOTIDE SEQUENCE [LARGE SCALE GENOMIC DNA]</scope>
    <source>
        <strain evidence="1 2">KCTC 42746</strain>
    </source>
</reference>
<evidence type="ECO:0000313" key="2">
    <source>
        <dbReference type="Proteomes" id="UP000651112"/>
    </source>
</evidence>
<keyword evidence="2" id="KW-1185">Reference proteome</keyword>
<dbReference type="RefSeq" id="WP_190313441.1">
    <property type="nucleotide sequence ID" value="NZ_JACNYL010000002.1"/>
</dbReference>
<protein>
    <recommendedName>
        <fullName evidence="3">EF-hand domain-containing protein</fullName>
    </recommendedName>
</protein>
<proteinExistence type="predicted"/>
<organism evidence="1 2">
    <name type="scientific">Sphingobacterium chuzhouense</name>
    <dbReference type="NCBI Taxonomy" id="1742264"/>
    <lineage>
        <taxon>Bacteria</taxon>
        <taxon>Pseudomonadati</taxon>
        <taxon>Bacteroidota</taxon>
        <taxon>Sphingobacteriia</taxon>
        <taxon>Sphingobacteriales</taxon>
        <taxon>Sphingobacteriaceae</taxon>
        <taxon>Sphingobacterium</taxon>
    </lineage>
</organism>
<dbReference type="EMBL" id="JACNYL010000002">
    <property type="protein sequence ID" value="MBD1421703.1"/>
    <property type="molecule type" value="Genomic_DNA"/>
</dbReference>
<gene>
    <name evidence="1" type="ORF">H8B21_09010</name>
</gene>
<name>A0ABR7XRD6_9SPHI</name>
<dbReference type="Proteomes" id="UP000651112">
    <property type="component" value="Unassembled WGS sequence"/>
</dbReference>
<accession>A0ABR7XRD6</accession>